<accession>A0A841IHK3</accession>
<evidence type="ECO:0000313" key="3">
    <source>
        <dbReference type="Proteomes" id="UP000536604"/>
    </source>
</evidence>
<reference evidence="2 3" key="1">
    <citation type="submission" date="2020-08" db="EMBL/GenBank/DDBJ databases">
        <title>Genomic Encyclopedia of Type Strains, Phase III (KMG-III): the genomes of soil and plant-associated and newly described type strains.</title>
        <authorList>
            <person name="Whitman W."/>
        </authorList>
    </citation>
    <scope>NUCLEOTIDE SEQUENCE [LARGE SCALE GENOMIC DNA]</scope>
    <source>
        <strain evidence="2 3">CECT 8712</strain>
    </source>
</reference>
<protein>
    <submittedName>
        <fullName evidence="2">Uncharacterized protein</fullName>
    </submittedName>
</protein>
<feature type="transmembrane region" description="Helical" evidence="1">
    <location>
        <begin position="34"/>
        <end position="51"/>
    </location>
</feature>
<sequence length="61" mass="5855">MSSAWIMGTVAAALIVGGIAAAWAVSVMADPLAPALIAAGVIMAVGVVTGVPPRPKGRSGV</sequence>
<name>A0A841IHK3_9ACTN</name>
<keyword evidence="1" id="KW-1133">Transmembrane helix</keyword>
<keyword evidence="1" id="KW-0472">Membrane</keyword>
<evidence type="ECO:0000256" key="1">
    <source>
        <dbReference type="SAM" id="Phobius"/>
    </source>
</evidence>
<evidence type="ECO:0000313" key="2">
    <source>
        <dbReference type="EMBL" id="MBB6118257.1"/>
    </source>
</evidence>
<gene>
    <name evidence="2" type="ORF">FHS13_000185</name>
</gene>
<organism evidence="2 3">
    <name type="scientific">Nocardiopsis algeriensis</name>
    <dbReference type="NCBI Taxonomy" id="1478215"/>
    <lineage>
        <taxon>Bacteria</taxon>
        <taxon>Bacillati</taxon>
        <taxon>Actinomycetota</taxon>
        <taxon>Actinomycetes</taxon>
        <taxon>Streptosporangiales</taxon>
        <taxon>Nocardiopsidaceae</taxon>
        <taxon>Nocardiopsis</taxon>
    </lineage>
</organism>
<keyword evidence="1" id="KW-0812">Transmembrane</keyword>
<comment type="caution">
    <text evidence="2">The sequence shown here is derived from an EMBL/GenBank/DDBJ whole genome shotgun (WGS) entry which is preliminary data.</text>
</comment>
<dbReference type="RefSeq" id="WP_184285851.1">
    <property type="nucleotide sequence ID" value="NZ_JACHJO010000001.1"/>
</dbReference>
<dbReference type="AlphaFoldDB" id="A0A841IHK3"/>
<keyword evidence="3" id="KW-1185">Reference proteome</keyword>
<dbReference type="Proteomes" id="UP000536604">
    <property type="component" value="Unassembled WGS sequence"/>
</dbReference>
<dbReference type="EMBL" id="JACHJO010000001">
    <property type="protein sequence ID" value="MBB6118257.1"/>
    <property type="molecule type" value="Genomic_DNA"/>
</dbReference>
<proteinExistence type="predicted"/>